<accession>A0A5J6MC40</accession>
<dbReference type="EMBL" id="CP042906">
    <property type="protein sequence ID" value="QEX14824.1"/>
    <property type="molecule type" value="Genomic_DNA"/>
</dbReference>
<organism evidence="1 2">
    <name type="scientific">Hypericibacter terrae</name>
    <dbReference type="NCBI Taxonomy" id="2602015"/>
    <lineage>
        <taxon>Bacteria</taxon>
        <taxon>Pseudomonadati</taxon>
        <taxon>Pseudomonadota</taxon>
        <taxon>Alphaproteobacteria</taxon>
        <taxon>Rhodospirillales</taxon>
        <taxon>Dongiaceae</taxon>
        <taxon>Hypericibacter</taxon>
    </lineage>
</organism>
<dbReference type="SUPFAM" id="SSF117396">
    <property type="entry name" value="TM1631-like"/>
    <property type="match status" value="1"/>
</dbReference>
<dbReference type="Pfam" id="PF01904">
    <property type="entry name" value="DUF72"/>
    <property type="match status" value="1"/>
</dbReference>
<gene>
    <name evidence="1" type="ORF">FRZ44_00990</name>
</gene>
<evidence type="ECO:0000313" key="1">
    <source>
        <dbReference type="EMBL" id="QEX14824.1"/>
    </source>
</evidence>
<reference evidence="1 2" key="1">
    <citation type="submission" date="2019-08" db="EMBL/GenBank/DDBJ databases">
        <title>Hyperibacter terrae gen. nov., sp. nov. and Hyperibacter viscosus sp. nov., two new members in the family Rhodospirillaceae isolated from the rhizosphere of Hypericum perforatum.</title>
        <authorList>
            <person name="Noviana Z."/>
        </authorList>
    </citation>
    <scope>NUCLEOTIDE SEQUENCE [LARGE SCALE GENOMIC DNA]</scope>
    <source>
        <strain evidence="1 2">R5913</strain>
    </source>
</reference>
<sequence>MARAAKSLIHIGVGGWVFEPWRGAFYPDGLAQKRELEYASRKLTSIEINGTFYGSQKPASFRKWHDETPEGFLFSLKGPRFATNRRVLAEAGESVERFFASGVTELKEKLGPINWQLAPTKKFDAADFEGFLALLPKSVEGLKIRHAVELRHESFKTPEAVALARKHGVAIVLAGDSEYPVIADVTAPFVYARIMGTVEKEKTGYSAKALDRWAKRARTWAAGGTPEDLESVTPPPKKAGPREVFLYVISGGKVRNPAAAMALIERVK</sequence>
<name>A0A5J6MC40_9PROT</name>
<proteinExistence type="predicted"/>
<dbReference type="Gene3D" id="3.20.20.410">
    <property type="entry name" value="Protein of unknown function UPF0759"/>
    <property type="match status" value="1"/>
</dbReference>
<protein>
    <recommendedName>
        <fullName evidence="3">DUF72 domain-containing protein</fullName>
    </recommendedName>
</protein>
<keyword evidence="2" id="KW-1185">Reference proteome</keyword>
<dbReference type="KEGG" id="htq:FRZ44_00990"/>
<dbReference type="InterPro" id="IPR002763">
    <property type="entry name" value="DUF72"/>
</dbReference>
<dbReference type="PANTHER" id="PTHR30348">
    <property type="entry name" value="UNCHARACTERIZED PROTEIN YECE"/>
    <property type="match status" value="1"/>
</dbReference>
<dbReference type="PANTHER" id="PTHR30348:SF4">
    <property type="entry name" value="DUF72 DOMAIN-CONTAINING PROTEIN"/>
    <property type="match status" value="1"/>
</dbReference>
<dbReference type="OrthoDB" id="9780310at2"/>
<evidence type="ECO:0008006" key="3">
    <source>
        <dbReference type="Google" id="ProtNLM"/>
    </source>
</evidence>
<dbReference type="AlphaFoldDB" id="A0A5J6MC40"/>
<dbReference type="Proteomes" id="UP000326202">
    <property type="component" value="Chromosome"/>
</dbReference>
<dbReference type="InterPro" id="IPR036520">
    <property type="entry name" value="UPF0759_sf"/>
</dbReference>
<evidence type="ECO:0000313" key="2">
    <source>
        <dbReference type="Proteomes" id="UP000326202"/>
    </source>
</evidence>
<dbReference type="RefSeq" id="WP_151175335.1">
    <property type="nucleotide sequence ID" value="NZ_CP042906.1"/>
</dbReference>